<dbReference type="Gene3D" id="1.20.120.520">
    <property type="entry name" value="nmb1532 protein domain like"/>
    <property type="match status" value="1"/>
</dbReference>
<dbReference type="AlphaFoldDB" id="A0A2T3I7Y4"/>
<dbReference type="GeneID" id="93396789"/>
<dbReference type="OrthoDB" id="7349010at2"/>
<organism evidence="3 5">
    <name type="scientific">Photobacterium damselae</name>
    <dbReference type="NCBI Taxonomy" id="38293"/>
    <lineage>
        <taxon>Bacteria</taxon>
        <taxon>Pseudomonadati</taxon>
        <taxon>Pseudomonadota</taxon>
        <taxon>Gammaproteobacteria</taxon>
        <taxon>Vibrionales</taxon>
        <taxon>Vibrionaceae</taxon>
        <taxon>Photobacterium</taxon>
    </lineage>
</organism>
<dbReference type="InterPro" id="IPR012312">
    <property type="entry name" value="Hemerythrin-like"/>
</dbReference>
<evidence type="ECO:0000313" key="3">
    <source>
        <dbReference type="EMBL" id="SPY27274.1"/>
    </source>
</evidence>
<gene>
    <name evidence="2" type="ORF">CTM90_11130</name>
    <name evidence="3" type="ORF">NCTC11647_00313</name>
</gene>
<evidence type="ECO:0000313" key="5">
    <source>
        <dbReference type="Proteomes" id="UP000251647"/>
    </source>
</evidence>
<dbReference type="Proteomes" id="UP000241404">
    <property type="component" value="Unassembled WGS sequence"/>
</dbReference>
<proteinExistence type="predicted"/>
<evidence type="ECO:0000313" key="2">
    <source>
        <dbReference type="EMBL" id="PSU16628.1"/>
    </source>
</evidence>
<dbReference type="Proteomes" id="UP000251647">
    <property type="component" value="Unassembled WGS sequence"/>
</dbReference>
<dbReference type="PANTHER" id="PTHR39966">
    <property type="entry name" value="BLL2471 PROTEIN-RELATED"/>
    <property type="match status" value="1"/>
</dbReference>
<feature type="domain" description="Hemerythrin-like" evidence="1">
    <location>
        <begin position="2"/>
        <end position="134"/>
    </location>
</feature>
<reference evidence="3 5" key="2">
    <citation type="submission" date="2018-06" db="EMBL/GenBank/DDBJ databases">
        <authorList>
            <consortium name="Pathogen Informatics"/>
            <person name="Doyle S."/>
        </authorList>
    </citation>
    <scope>NUCLEOTIDE SEQUENCE [LARGE SCALE GENOMIC DNA]</scope>
    <source>
        <strain evidence="3 5">NCTC11647</strain>
    </source>
</reference>
<dbReference type="GO" id="GO:0005886">
    <property type="term" value="C:plasma membrane"/>
    <property type="evidence" value="ECO:0007669"/>
    <property type="project" value="TreeGrafter"/>
</dbReference>
<dbReference type="PANTHER" id="PTHR39966:SF1">
    <property type="entry name" value="HEMERYTHRIN-LIKE DOMAIN-CONTAINING PROTEIN"/>
    <property type="match status" value="1"/>
</dbReference>
<protein>
    <submittedName>
        <fullName evidence="2">Cation-binding protein</fullName>
    </submittedName>
    <submittedName>
        <fullName evidence="3">Uncharacterized conserved protein</fullName>
    </submittedName>
</protein>
<dbReference type="Pfam" id="PF01814">
    <property type="entry name" value="Hemerythrin"/>
    <property type="match status" value="1"/>
</dbReference>
<evidence type="ECO:0000313" key="4">
    <source>
        <dbReference type="Proteomes" id="UP000241404"/>
    </source>
</evidence>
<dbReference type="EMBL" id="PYMM01000006">
    <property type="protein sequence ID" value="PSU16628.1"/>
    <property type="molecule type" value="Genomic_DNA"/>
</dbReference>
<evidence type="ECO:0000259" key="1">
    <source>
        <dbReference type="Pfam" id="PF01814"/>
    </source>
</evidence>
<dbReference type="EMBL" id="UATL01000001">
    <property type="protein sequence ID" value="SPY27274.1"/>
    <property type="molecule type" value="Genomic_DNA"/>
</dbReference>
<sequence>MLDRIHIEHGNINLLLEILLQKARLVEDGGKIDYHLIQDIIHYLQYQADRYHHPKEDILYHYYLAHYGENQSIKNLEQEHIELTQLTAEFADIVDMILLDSVIPQEIFLQKLHNFAMRQKAHLQLEEREIFPLLRRDFSPYDWRCVSEQYQDDIDDPLFGRKVADRYRNLHNYIDI</sequence>
<reference evidence="2 4" key="1">
    <citation type="submission" date="2018-03" db="EMBL/GenBank/DDBJ databases">
        <title>Whole genome sequencing of Histamine producing bacteria.</title>
        <authorList>
            <person name="Butler K."/>
        </authorList>
    </citation>
    <scope>NUCLEOTIDE SEQUENCE [LARGE SCALE GENOMIC DNA]</scope>
    <source>
        <strain evidence="2 4">BT-6</strain>
    </source>
</reference>
<name>A0A2T3I7Y4_PHODM</name>
<dbReference type="RefSeq" id="WP_005301261.1">
    <property type="nucleotide sequence ID" value="NZ_CP035780.1"/>
</dbReference>
<accession>A0A2T3I7Y4</accession>